<gene>
    <name evidence="2" type="ORF">PR048_019093</name>
</gene>
<feature type="region of interest" description="Disordered" evidence="1">
    <location>
        <begin position="373"/>
        <end position="392"/>
    </location>
</feature>
<evidence type="ECO:0000256" key="1">
    <source>
        <dbReference type="SAM" id="MobiDB-lite"/>
    </source>
</evidence>
<dbReference type="EMBL" id="JARBHB010000007">
    <property type="protein sequence ID" value="KAJ8878515.1"/>
    <property type="molecule type" value="Genomic_DNA"/>
</dbReference>
<reference evidence="2 3" key="1">
    <citation type="submission" date="2023-02" db="EMBL/GenBank/DDBJ databases">
        <title>LHISI_Scaffold_Assembly.</title>
        <authorList>
            <person name="Stuart O.P."/>
            <person name="Cleave R."/>
            <person name="Magrath M.J.L."/>
            <person name="Mikheyev A.S."/>
        </authorList>
    </citation>
    <scope>NUCLEOTIDE SEQUENCE [LARGE SCALE GENOMIC DNA]</scope>
    <source>
        <strain evidence="2">Daus_M_001</strain>
        <tissue evidence="2">Leg muscle</tissue>
    </source>
</reference>
<accession>A0ABQ9H2L8</accession>
<comment type="caution">
    <text evidence="2">The sequence shown here is derived from an EMBL/GenBank/DDBJ whole genome shotgun (WGS) entry which is preliminary data.</text>
</comment>
<feature type="region of interest" description="Disordered" evidence="1">
    <location>
        <begin position="311"/>
        <end position="343"/>
    </location>
</feature>
<dbReference type="Proteomes" id="UP001159363">
    <property type="component" value="Chromosome 6"/>
</dbReference>
<name>A0ABQ9H2L8_9NEOP</name>
<organism evidence="2 3">
    <name type="scientific">Dryococelus australis</name>
    <dbReference type="NCBI Taxonomy" id="614101"/>
    <lineage>
        <taxon>Eukaryota</taxon>
        <taxon>Metazoa</taxon>
        <taxon>Ecdysozoa</taxon>
        <taxon>Arthropoda</taxon>
        <taxon>Hexapoda</taxon>
        <taxon>Insecta</taxon>
        <taxon>Pterygota</taxon>
        <taxon>Neoptera</taxon>
        <taxon>Polyneoptera</taxon>
        <taxon>Phasmatodea</taxon>
        <taxon>Verophasmatodea</taxon>
        <taxon>Anareolatae</taxon>
        <taxon>Phasmatidae</taxon>
        <taxon>Eurycanthinae</taxon>
        <taxon>Dryococelus</taxon>
    </lineage>
</organism>
<feature type="compositionally biased region" description="Basic and acidic residues" evidence="1">
    <location>
        <begin position="311"/>
        <end position="320"/>
    </location>
</feature>
<feature type="compositionally biased region" description="Polar residues" evidence="1">
    <location>
        <begin position="330"/>
        <end position="343"/>
    </location>
</feature>
<sequence length="752" mass="84216">MEFTENFWHFANPDVRLEFAMGGDIDEALRRRMLSDIGSTCKIVKLARGVAIVTLQLRDFKRRPYHVTECDSVATSHSLLYHNHFGLTFRDFFNKPGCQTHSSTVEALGTVTNATTAGCQFKEEGVAAGVAGEFLTPLMPKWRHVSKQLGGPLTTATTVVTASAKPGVSPEIIFKCSNFVFRVIKSGIMPLSEKKIYFSEKPLPEDLPLSFCTTLHCADSHQWYNDALSTPFYCLKRDGVGPFLPGEAGNKRKLVKLRSWHANICHTVVNVARERCAWHTAQGSYNTRTNLDQTILRFRAQNESFNEELFEEKRDGEKGCANRQKPSDLPLQQGQHSGRGNPNNRLYNCPLLILTIPPPTRGHEMCNKLAQRKLKGGRRHEDPQTQTKYTPKRVSSDLTVIITSVCNILHPRPGHYRIFASGNRTGRCHWSVGFLGDLLFLPPLHYGAAPFSPHSILIGSQDLVQEKKSEVLTKSVNCKLETKQAIRTSLTCAIACVLKPLRTRYDSGKACAITMHYQVVYMFLLQNLYSRHVITDNQSYRLFTVKKLASRTYEQSAENLVCSGCSVEGETEKSAHPRSMLGTCAEYNNLSTSLVDGLPHTPLPATYPAVTPPNANMGGLVSHVCRLPNTAVPPPPPLKNVVVARLELHTSELSDVMFQSMATEVSDLYKLEYGFAYFFKIPRRHLTGAWTKASNQKHVIKWFKCNGAHMFQMIRQHGEHDRNTARLALRSDEALCVLVSPVSLPRFLTVDT</sequence>
<evidence type="ECO:0000313" key="2">
    <source>
        <dbReference type="EMBL" id="KAJ8878515.1"/>
    </source>
</evidence>
<proteinExistence type="predicted"/>
<protein>
    <submittedName>
        <fullName evidence="2">Uncharacterized protein</fullName>
    </submittedName>
</protein>
<keyword evidence="3" id="KW-1185">Reference proteome</keyword>
<evidence type="ECO:0000313" key="3">
    <source>
        <dbReference type="Proteomes" id="UP001159363"/>
    </source>
</evidence>